<keyword evidence="5" id="KW-1185">Reference proteome</keyword>
<dbReference type="InterPro" id="IPR016163">
    <property type="entry name" value="Ald_DH_C"/>
</dbReference>
<dbReference type="RefSeq" id="WP_090710114.1">
    <property type="nucleotide sequence ID" value="NZ_FOVM01000003.1"/>
</dbReference>
<accession>A0A1I5AHV3</accession>
<comment type="similarity">
    <text evidence="1">Belongs to the aldehyde dehydrogenase family.</text>
</comment>
<sequence length="493" mass="51306">MTNSNNSSVDIAGAAIPTGLFIDGTWRPGENDATFDVISPASGAFVASVADASVSDALDALGSADRAQASWGRTSGRERAEILRAAFDLIRQNRDVIAAVTTAEMGRPIEQSLGEVDYGGEFFRWFSEQAAHLSGDFGSSPRGDFDILTTKVPVGPSLLITPWNFPLAMGTRKIGAALAAGCTVVIKPAAQTPLTMALLVRLLAEAGVPAGVVNFVPTSDSAPQSEALMADSRLRKVSFTGSTGVGIRLLQQAAPNVLRSSMELGGNGPFLVFDDANLDAALDGAMLAKFRNGGQSCVAANRFIVQRAVADEFIARLVERTQALAVGDGATPGMDVGPLIDARQLARVQNLVDDAIAQGATVLTGGKSVPGNGHFFEPTVLVDVPPHADIANEEIFGPVAVVSVVDSDDEAIAAANDTPYGLAAFLYSDDVTRAFNATSRIEAGMIGVNRGLVSEVGAPFGGVKASGLGREGGKLGIEEYLETKYIALARLER</sequence>
<dbReference type="OrthoDB" id="6882680at2"/>
<dbReference type="Proteomes" id="UP000198867">
    <property type="component" value="Unassembled WGS sequence"/>
</dbReference>
<dbReference type="Pfam" id="PF00171">
    <property type="entry name" value="Aldedh"/>
    <property type="match status" value="1"/>
</dbReference>
<dbReference type="InterPro" id="IPR016161">
    <property type="entry name" value="Ald_DH/histidinol_DH"/>
</dbReference>
<feature type="domain" description="Aldehyde dehydrogenase" evidence="3">
    <location>
        <begin position="26"/>
        <end position="486"/>
    </location>
</feature>
<name>A0A1I5AHV3_9MICO</name>
<evidence type="ECO:0000256" key="1">
    <source>
        <dbReference type="ARBA" id="ARBA00009986"/>
    </source>
</evidence>
<gene>
    <name evidence="4" type="ORF">SAMN05216219_1475</name>
</gene>
<dbReference type="CDD" id="cd07103">
    <property type="entry name" value="ALDH_F5_SSADH_GabD"/>
    <property type="match status" value="1"/>
</dbReference>
<dbReference type="PANTHER" id="PTHR43353">
    <property type="entry name" value="SUCCINATE-SEMIALDEHYDE DEHYDROGENASE, MITOCHONDRIAL"/>
    <property type="match status" value="1"/>
</dbReference>
<evidence type="ECO:0000313" key="4">
    <source>
        <dbReference type="EMBL" id="SFN62008.1"/>
    </source>
</evidence>
<organism evidence="4 5">
    <name type="scientific">Mycetocola miduiensis</name>
    <dbReference type="NCBI Taxonomy" id="995034"/>
    <lineage>
        <taxon>Bacteria</taxon>
        <taxon>Bacillati</taxon>
        <taxon>Actinomycetota</taxon>
        <taxon>Actinomycetes</taxon>
        <taxon>Micrococcales</taxon>
        <taxon>Microbacteriaceae</taxon>
        <taxon>Mycetocola</taxon>
    </lineage>
</organism>
<dbReference type="PANTHER" id="PTHR43353:SF5">
    <property type="entry name" value="SUCCINATE-SEMIALDEHYDE DEHYDROGENASE, MITOCHONDRIAL"/>
    <property type="match status" value="1"/>
</dbReference>
<evidence type="ECO:0000256" key="2">
    <source>
        <dbReference type="ARBA" id="ARBA00023002"/>
    </source>
</evidence>
<dbReference type="AlphaFoldDB" id="A0A1I5AHV3"/>
<proteinExistence type="inferred from homology"/>
<dbReference type="InterPro" id="IPR016162">
    <property type="entry name" value="Ald_DH_N"/>
</dbReference>
<dbReference type="STRING" id="995034.SAMN05216219_1475"/>
<dbReference type="EMBL" id="FOVM01000003">
    <property type="protein sequence ID" value="SFN62008.1"/>
    <property type="molecule type" value="Genomic_DNA"/>
</dbReference>
<dbReference type="FunFam" id="3.40.605.10:FF:000063">
    <property type="entry name" value="Succinate-semialdehyde dehydrogenase, mitochondrial"/>
    <property type="match status" value="1"/>
</dbReference>
<dbReference type="InterPro" id="IPR050740">
    <property type="entry name" value="Aldehyde_DH_Superfamily"/>
</dbReference>
<dbReference type="Gene3D" id="3.40.309.10">
    <property type="entry name" value="Aldehyde Dehydrogenase, Chain A, domain 2"/>
    <property type="match status" value="1"/>
</dbReference>
<dbReference type="InterPro" id="IPR015590">
    <property type="entry name" value="Aldehyde_DH_dom"/>
</dbReference>
<dbReference type="SUPFAM" id="SSF53720">
    <property type="entry name" value="ALDH-like"/>
    <property type="match status" value="1"/>
</dbReference>
<dbReference type="GO" id="GO:0009450">
    <property type="term" value="P:gamma-aminobutyric acid catabolic process"/>
    <property type="evidence" value="ECO:0007669"/>
    <property type="project" value="TreeGrafter"/>
</dbReference>
<dbReference type="GO" id="GO:0004777">
    <property type="term" value="F:succinate-semialdehyde dehydrogenase (NAD+) activity"/>
    <property type="evidence" value="ECO:0007669"/>
    <property type="project" value="TreeGrafter"/>
</dbReference>
<evidence type="ECO:0000259" key="3">
    <source>
        <dbReference type="Pfam" id="PF00171"/>
    </source>
</evidence>
<evidence type="ECO:0000313" key="5">
    <source>
        <dbReference type="Proteomes" id="UP000198867"/>
    </source>
</evidence>
<dbReference type="InterPro" id="IPR016160">
    <property type="entry name" value="Ald_DH_CS_CYS"/>
</dbReference>
<keyword evidence="2" id="KW-0560">Oxidoreductase</keyword>
<dbReference type="Gene3D" id="3.40.605.10">
    <property type="entry name" value="Aldehyde Dehydrogenase, Chain A, domain 1"/>
    <property type="match status" value="1"/>
</dbReference>
<dbReference type="PROSITE" id="PS00070">
    <property type="entry name" value="ALDEHYDE_DEHYDR_CYS"/>
    <property type="match status" value="1"/>
</dbReference>
<reference evidence="5" key="1">
    <citation type="submission" date="2016-10" db="EMBL/GenBank/DDBJ databases">
        <authorList>
            <person name="Varghese N."/>
            <person name="Submissions S."/>
        </authorList>
    </citation>
    <scope>NUCLEOTIDE SEQUENCE [LARGE SCALE GENOMIC DNA]</scope>
    <source>
        <strain evidence="5">CGMCC 1.11101</strain>
    </source>
</reference>
<dbReference type="FunFam" id="3.40.309.10:FF:000004">
    <property type="entry name" value="Succinate-semialdehyde dehydrogenase I"/>
    <property type="match status" value="1"/>
</dbReference>
<protein>
    <submittedName>
        <fullName evidence="4">Succinate semialdehyde dehydrogenase</fullName>
    </submittedName>
</protein>